<sequence>MENIKKNEENNNVYFNKNKIDYLEHNDILFFQEKNKNKIGLGRVVNFKIELVLNDIHFYYPCCETSANHCLKILNNIDNKEYVKKLINKLNKNNKISTNTKNKEDNNKNDDTKNSRNKENKKEYSILHYFNKRIINNITKSSILLLKKNNNINYNNVQSKDQDIKNQKNNTLLHKENYSYFKKNSNDNNSNPNFEHHNNHNQKCSHNYNYPYHMYNIKNTGDTNQTSTDIIQDQRKKERRIFYFIQSLETYKYNIQYKRIFKHYKIPYNKHWENIKTIYCKNMQNKIVFVLAMKIFQIKKLYPNNIHFQNVMINNLMKIYKSEKDLHVDYLILNYIKKLDVRVILQNCVLISNDEFNEILSKYNKKDHPTEKSAHEKKNATLLGSKRASKHQLNENASDGITKKDFSQDERDEENKEDDEDKDDEDKDDDEDDDDYEYSIEHSDEHSDEYSVEHSDEHSEHSDEHSDEQLDDKLFRNKYKIENVKDIKNEEKKPYDTLQNHSDHLNDSEQMNTLHMKKKKRNNPMYNDQENINKYNNEFLNNNENIIESRTKESNFFISKNVVKKRKIIEGQTYKYELKGNILAKFKSPHGIIYRGHIKNIFRNKNNILSYFLILPSFFFMNNSFYFSCLNIDIDILKIFEIIKILDKSKINQIDSIDFSKYKNLKQVHENDLKINKTQDNIFHEKYSTQDTCIRKVDSEQINLQAYDKKEEPSNEQNEEQAKKNNNLVRKKRKKDINGEHINGDDINGEHINGDDINGEYKWR</sequence>
<feature type="compositionally biased region" description="Basic and acidic residues" evidence="1">
    <location>
        <begin position="439"/>
        <end position="507"/>
    </location>
</feature>
<feature type="region of interest" description="Disordered" evidence="1">
    <location>
        <begin position="707"/>
        <end position="764"/>
    </location>
</feature>
<dbReference type="EMBL" id="KI926067">
    <property type="protein sequence ID" value="ETW40386.1"/>
    <property type="molecule type" value="Genomic_DNA"/>
</dbReference>
<feature type="region of interest" description="Disordered" evidence="1">
    <location>
        <begin position="94"/>
        <end position="119"/>
    </location>
</feature>
<evidence type="ECO:0000313" key="3">
    <source>
        <dbReference type="Proteomes" id="UP000019114"/>
    </source>
</evidence>
<gene>
    <name evidence="2" type="ORF">PFNF135_05213</name>
</gene>
<feature type="region of interest" description="Disordered" evidence="1">
    <location>
        <begin position="366"/>
        <end position="510"/>
    </location>
</feature>
<reference evidence="2 3" key="2">
    <citation type="submission" date="2013-02" db="EMBL/GenBank/DDBJ databases">
        <title>The Genome Sequence of Plasmodium falciparum NF135/5.C10.</title>
        <authorList>
            <consortium name="The Broad Institute Genome Sequencing Platform"/>
            <consortium name="The Broad Institute Genome Sequencing Center for Infectious Disease"/>
            <person name="Neafsey D."/>
            <person name="Cheeseman I."/>
            <person name="Volkman S."/>
            <person name="Adams J."/>
            <person name="Walker B."/>
            <person name="Young S.K."/>
            <person name="Zeng Q."/>
            <person name="Gargeya S."/>
            <person name="Fitzgerald M."/>
            <person name="Haas B."/>
            <person name="Abouelleil A."/>
            <person name="Alvarado L."/>
            <person name="Arachchi H.M."/>
            <person name="Berlin A.M."/>
            <person name="Chapman S.B."/>
            <person name="Dewar J."/>
            <person name="Goldberg J."/>
            <person name="Griggs A."/>
            <person name="Gujja S."/>
            <person name="Hansen M."/>
            <person name="Howarth C."/>
            <person name="Imamovic A."/>
            <person name="Larimer J."/>
            <person name="McCowan C."/>
            <person name="Murphy C."/>
            <person name="Neiman D."/>
            <person name="Pearson M."/>
            <person name="Priest M."/>
            <person name="Roberts A."/>
            <person name="Saif S."/>
            <person name="Shea T."/>
            <person name="Sisk P."/>
            <person name="Sykes S."/>
            <person name="Wortman J."/>
            <person name="Nusbaum C."/>
            <person name="Birren B."/>
        </authorList>
    </citation>
    <scope>NUCLEOTIDE SEQUENCE [LARGE SCALE GENOMIC DNA]</scope>
    <source>
        <strain evidence="2 3">NF135/5.C10</strain>
    </source>
</reference>
<protein>
    <submittedName>
        <fullName evidence="2">Uncharacterized protein</fullName>
    </submittedName>
</protein>
<organism evidence="2 3">
    <name type="scientific">Plasmodium falciparum NF135/5.C10</name>
    <dbReference type="NCBI Taxonomy" id="1036726"/>
    <lineage>
        <taxon>Eukaryota</taxon>
        <taxon>Sar</taxon>
        <taxon>Alveolata</taxon>
        <taxon>Apicomplexa</taxon>
        <taxon>Aconoidasida</taxon>
        <taxon>Haemosporida</taxon>
        <taxon>Plasmodiidae</taxon>
        <taxon>Plasmodium</taxon>
        <taxon>Plasmodium (Laverania)</taxon>
    </lineage>
</organism>
<evidence type="ECO:0000313" key="2">
    <source>
        <dbReference type="EMBL" id="ETW40386.1"/>
    </source>
</evidence>
<feature type="compositionally biased region" description="Acidic residues" evidence="1">
    <location>
        <begin position="410"/>
        <end position="438"/>
    </location>
</feature>
<proteinExistence type="predicted"/>
<accession>W4I9M3</accession>
<dbReference type="Proteomes" id="UP000019114">
    <property type="component" value="Unassembled WGS sequence"/>
</dbReference>
<evidence type="ECO:0000256" key="1">
    <source>
        <dbReference type="SAM" id="MobiDB-lite"/>
    </source>
</evidence>
<feature type="compositionally biased region" description="Basic and acidic residues" evidence="1">
    <location>
        <begin position="101"/>
        <end position="119"/>
    </location>
</feature>
<dbReference type="AlphaFoldDB" id="W4I9M3"/>
<feature type="compositionally biased region" description="Basic and acidic residues" evidence="1">
    <location>
        <begin position="736"/>
        <end position="764"/>
    </location>
</feature>
<name>W4I9M3_PLAFA</name>
<reference evidence="2 3" key="1">
    <citation type="submission" date="2013-02" db="EMBL/GenBank/DDBJ databases">
        <title>The Genome Annotation of Plasmodium falciparum NF135/5.C10.</title>
        <authorList>
            <consortium name="The Broad Institute Genome Sequencing Platform"/>
            <consortium name="The Broad Institute Genome Sequencing Center for Infectious Disease"/>
            <person name="Neafsey D."/>
            <person name="Hoffman S."/>
            <person name="Volkman S."/>
            <person name="Rosenthal P."/>
            <person name="Walker B."/>
            <person name="Young S.K."/>
            <person name="Zeng Q."/>
            <person name="Gargeya S."/>
            <person name="Fitzgerald M."/>
            <person name="Haas B."/>
            <person name="Abouelleil A."/>
            <person name="Allen A.W."/>
            <person name="Alvarado L."/>
            <person name="Arachchi H.M."/>
            <person name="Berlin A.M."/>
            <person name="Chapman S.B."/>
            <person name="Gainer-Dewar J."/>
            <person name="Goldberg J."/>
            <person name="Griggs A."/>
            <person name="Gujja S."/>
            <person name="Hansen M."/>
            <person name="Howarth C."/>
            <person name="Imamovic A."/>
            <person name="Ireland A."/>
            <person name="Larimer J."/>
            <person name="McCowan C."/>
            <person name="Murphy C."/>
            <person name="Pearson M."/>
            <person name="Poon T.W."/>
            <person name="Priest M."/>
            <person name="Roberts A."/>
            <person name="Saif S."/>
            <person name="Shea T."/>
            <person name="Sisk P."/>
            <person name="Sykes S."/>
            <person name="Wortman J."/>
            <person name="Nusbaum C."/>
            <person name="Birren B."/>
        </authorList>
    </citation>
    <scope>NUCLEOTIDE SEQUENCE [LARGE SCALE GENOMIC DNA]</scope>
    <source>
        <strain evidence="2 3">NF135/5.C10</strain>
    </source>
</reference>
<feature type="compositionally biased region" description="Basic and acidic residues" evidence="1">
    <location>
        <begin position="366"/>
        <end position="379"/>
    </location>
</feature>
<dbReference type="OrthoDB" id="378531at2759"/>